<feature type="repeat" description="WD" evidence="4">
    <location>
        <begin position="111"/>
        <end position="143"/>
    </location>
</feature>
<dbReference type="GO" id="GO:0005737">
    <property type="term" value="C:cytoplasm"/>
    <property type="evidence" value="ECO:0007669"/>
    <property type="project" value="TreeGrafter"/>
</dbReference>
<dbReference type="PANTHER" id="PTHR19849:SF0">
    <property type="entry name" value="PHOSPHOLIPASE A-2-ACTIVATING PROTEIN"/>
    <property type="match status" value="1"/>
</dbReference>
<sequence length="402" mass="43581">MINPYAIRQLLRPAHVDDVKVVLAVSNDCIASGSRDGSIGIWKLETTDEEAGSSSSFQLKALLGGHGAYVNSLAYIPNGDPSSAYIASGGNSTMILLHSLETLDPESTHALLGHSLNVCTLSYSPQRSRLISGSWDKTARVWKKHDLIDHDESNEALWATELLLEGHVEAVWGVAIVEEGPKAGHYLTGEACDPSDRLINLWDPSGNMLLRIKGSPEPVRSISMDGNTFISACNDGLVRRWDMTGSVLQIYRGHTDYVYHVVARDGQIVSCGEDHSARVWASEPEARVLLHPCQSVWSADILPNGDIVTGGSDGVVRVWTADSGRTATEEAQNAYELEVEEGMKLFKQEKVADATSANVTTKSPQSLTIDIDIRRVYGKMELMLSDDADPIPLTISVGGGSR</sequence>
<evidence type="ECO:0000256" key="3">
    <source>
        <dbReference type="ARBA" id="ARBA00022737"/>
    </source>
</evidence>
<dbReference type="Proteomes" id="UP000193218">
    <property type="component" value="Unassembled WGS sequence"/>
</dbReference>
<keyword evidence="3" id="KW-0677">Repeat</keyword>
<dbReference type="SUPFAM" id="SSF50978">
    <property type="entry name" value="WD40 repeat-like"/>
    <property type="match status" value="1"/>
</dbReference>
<proteinExistence type="predicted"/>
<comment type="caution">
    <text evidence="5">The sequence shown here is derived from an EMBL/GenBank/DDBJ whole genome shotgun (WGS) entry which is preliminary data.</text>
</comment>
<evidence type="ECO:0000256" key="1">
    <source>
        <dbReference type="ARBA" id="ARBA00022490"/>
    </source>
</evidence>
<dbReference type="PROSITE" id="PS50294">
    <property type="entry name" value="WD_REPEATS_REGION"/>
    <property type="match status" value="1"/>
</dbReference>
<dbReference type="RefSeq" id="XP_021872868.1">
    <property type="nucleotide sequence ID" value="XM_022017936.1"/>
</dbReference>
<name>A0A1Y1UPE1_9TREE</name>
<dbReference type="PRINTS" id="PR00320">
    <property type="entry name" value="GPROTEINBRPT"/>
</dbReference>
<dbReference type="Pfam" id="PF00400">
    <property type="entry name" value="WD40"/>
    <property type="match status" value="6"/>
</dbReference>
<evidence type="ECO:0000313" key="5">
    <source>
        <dbReference type="EMBL" id="ORX39005.1"/>
    </source>
</evidence>
<dbReference type="InterPro" id="IPR015943">
    <property type="entry name" value="WD40/YVTN_repeat-like_dom_sf"/>
</dbReference>
<dbReference type="InParanoid" id="A0A1Y1UPE1"/>
<dbReference type="GeneID" id="33559745"/>
<evidence type="ECO:0000313" key="6">
    <source>
        <dbReference type="Proteomes" id="UP000193218"/>
    </source>
</evidence>
<dbReference type="GO" id="GO:0010992">
    <property type="term" value="P:ubiquitin recycling"/>
    <property type="evidence" value="ECO:0007669"/>
    <property type="project" value="TreeGrafter"/>
</dbReference>
<dbReference type="Gene3D" id="2.130.10.10">
    <property type="entry name" value="YVTN repeat-like/Quinoprotein amine dehydrogenase"/>
    <property type="match status" value="1"/>
</dbReference>
<organism evidence="5 6">
    <name type="scientific">Kockovaella imperatae</name>
    <dbReference type="NCBI Taxonomy" id="4999"/>
    <lineage>
        <taxon>Eukaryota</taxon>
        <taxon>Fungi</taxon>
        <taxon>Dikarya</taxon>
        <taxon>Basidiomycota</taxon>
        <taxon>Agaricomycotina</taxon>
        <taxon>Tremellomycetes</taxon>
        <taxon>Tremellales</taxon>
        <taxon>Cuniculitremaceae</taxon>
        <taxon>Kockovaella</taxon>
    </lineage>
</organism>
<keyword evidence="2 4" id="KW-0853">WD repeat</keyword>
<keyword evidence="6" id="KW-1185">Reference proteome</keyword>
<dbReference type="PANTHER" id="PTHR19849">
    <property type="entry name" value="PHOSPHOLIPASE A-2-ACTIVATING PROTEIN"/>
    <property type="match status" value="1"/>
</dbReference>
<dbReference type="GO" id="GO:0043161">
    <property type="term" value="P:proteasome-mediated ubiquitin-dependent protein catabolic process"/>
    <property type="evidence" value="ECO:0007669"/>
    <property type="project" value="TreeGrafter"/>
</dbReference>
<dbReference type="GO" id="GO:0043130">
    <property type="term" value="F:ubiquitin binding"/>
    <property type="evidence" value="ECO:0007669"/>
    <property type="project" value="TreeGrafter"/>
</dbReference>
<evidence type="ECO:0000256" key="2">
    <source>
        <dbReference type="ARBA" id="ARBA00022574"/>
    </source>
</evidence>
<feature type="repeat" description="WD" evidence="4">
    <location>
        <begin position="307"/>
        <end position="329"/>
    </location>
</feature>
<protein>
    <submittedName>
        <fullName evidence="5">WD40-repeat-containing domain protein</fullName>
    </submittedName>
</protein>
<reference evidence="5 6" key="1">
    <citation type="submission" date="2017-03" db="EMBL/GenBank/DDBJ databases">
        <title>Widespread Adenine N6-methylation of Active Genes in Fungi.</title>
        <authorList>
            <consortium name="DOE Joint Genome Institute"/>
            <person name="Mondo S.J."/>
            <person name="Dannebaum R.O."/>
            <person name="Kuo R.C."/>
            <person name="Louie K.B."/>
            <person name="Bewick A.J."/>
            <person name="Labutti K."/>
            <person name="Haridas S."/>
            <person name="Kuo A."/>
            <person name="Salamov A."/>
            <person name="Ahrendt S.R."/>
            <person name="Lau R."/>
            <person name="Bowen B.P."/>
            <person name="Lipzen A."/>
            <person name="Sullivan W."/>
            <person name="Andreopoulos W.B."/>
            <person name="Clum A."/>
            <person name="Lindquist E."/>
            <person name="Daum C."/>
            <person name="Northen T.R."/>
            <person name="Ramamoorthy G."/>
            <person name="Schmitz R.J."/>
            <person name="Gryganskyi A."/>
            <person name="Culley D."/>
            <person name="Magnuson J."/>
            <person name="James T.Y."/>
            <person name="O'Malley M.A."/>
            <person name="Stajich J.E."/>
            <person name="Spatafora J.W."/>
            <person name="Visel A."/>
            <person name="Grigoriev I.V."/>
        </authorList>
    </citation>
    <scope>NUCLEOTIDE SEQUENCE [LARGE SCALE GENOMIC DNA]</scope>
    <source>
        <strain evidence="5 6">NRRL Y-17943</strain>
    </source>
</reference>
<dbReference type="EMBL" id="NBSH01000003">
    <property type="protein sequence ID" value="ORX39005.1"/>
    <property type="molecule type" value="Genomic_DNA"/>
</dbReference>
<dbReference type="InterPro" id="IPR001680">
    <property type="entry name" value="WD40_rpt"/>
</dbReference>
<dbReference type="InterPro" id="IPR020472">
    <property type="entry name" value="WD40_PAC1"/>
</dbReference>
<evidence type="ECO:0000256" key="4">
    <source>
        <dbReference type="PROSITE-ProRule" id="PRU00221"/>
    </source>
</evidence>
<dbReference type="CDD" id="cd00200">
    <property type="entry name" value="WD40"/>
    <property type="match status" value="1"/>
</dbReference>
<dbReference type="AlphaFoldDB" id="A0A1Y1UPE1"/>
<accession>A0A1Y1UPE1</accession>
<keyword evidence="1" id="KW-0963">Cytoplasm</keyword>
<dbReference type="InterPro" id="IPR036322">
    <property type="entry name" value="WD40_repeat_dom_sf"/>
</dbReference>
<dbReference type="SMART" id="SM00320">
    <property type="entry name" value="WD40"/>
    <property type="match status" value="6"/>
</dbReference>
<gene>
    <name evidence="5" type="ORF">BD324DRAFT_649100</name>
</gene>
<dbReference type="STRING" id="4999.A0A1Y1UPE1"/>
<dbReference type="OrthoDB" id="10265988at2759"/>
<dbReference type="PROSITE" id="PS50082">
    <property type="entry name" value="WD_REPEATS_2"/>
    <property type="match status" value="2"/>
</dbReference>
<dbReference type="GO" id="GO:0005634">
    <property type="term" value="C:nucleus"/>
    <property type="evidence" value="ECO:0007669"/>
    <property type="project" value="TreeGrafter"/>
</dbReference>